<name>A0ABR2EF77_9ROSI</name>
<organism evidence="2 3">
    <name type="scientific">Hibiscus sabdariffa</name>
    <name type="common">roselle</name>
    <dbReference type="NCBI Taxonomy" id="183260"/>
    <lineage>
        <taxon>Eukaryota</taxon>
        <taxon>Viridiplantae</taxon>
        <taxon>Streptophyta</taxon>
        <taxon>Embryophyta</taxon>
        <taxon>Tracheophyta</taxon>
        <taxon>Spermatophyta</taxon>
        <taxon>Magnoliopsida</taxon>
        <taxon>eudicotyledons</taxon>
        <taxon>Gunneridae</taxon>
        <taxon>Pentapetalae</taxon>
        <taxon>rosids</taxon>
        <taxon>malvids</taxon>
        <taxon>Malvales</taxon>
        <taxon>Malvaceae</taxon>
        <taxon>Malvoideae</taxon>
        <taxon>Hibiscus</taxon>
    </lineage>
</organism>
<reference evidence="2 3" key="1">
    <citation type="journal article" date="2024" name="G3 (Bethesda)">
        <title>Genome assembly of Hibiscus sabdariffa L. provides insights into metabolisms of medicinal natural products.</title>
        <authorList>
            <person name="Kim T."/>
        </authorList>
    </citation>
    <scope>NUCLEOTIDE SEQUENCE [LARGE SCALE GENOMIC DNA]</scope>
    <source>
        <strain evidence="2">TK-2024</strain>
        <tissue evidence="2">Old leaves</tissue>
    </source>
</reference>
<dbReference type="EMBL" id="JBBPBM010000015">
    <property type="protein sequence ID" value="KAK8559311.1"/>
    <property type="molecule type" value="Genomic_DNA"/>
</dbReference>
<proteinExistence type="predicted"/>
<gene>
    <name evidence="2" type="ORF">V6N12_042590</name>
</gene>
<evidence type="ECO:0000256" key="1">
    <source>
        <dbReference type="SAM" id="MobiDB-lite"/>
    </source>
</evidence>
<feature type="region of interest" description="Disordered" evidence="1">
    <location>
        <begin position="1"/>
        <end position="22"/>
    </location>
</feature>
<evidence type="ECO:0000313" key="2">
    <source>
        <dbReference type="EMBL" id="KAK8559311.1"/>
    </source>
</evidence>
<dbReference type="Proteomes" id="UP001472677">
    <property type="component" value="Unassembled WGS sequence"/>
</dbReference>
<protein>
    <submittedName>
        <fullName evidence="2">Uncharacterized protein</fullName>
    </submittedName>
</protein>
<comment type="caution">
    <text evidence="2">The sequence shown here is derived from an EMBL/GenBank/DDBJ whole genome shotgun (WGS) entry which is preliminary data.</text>
</comment>
<accession>A0ABR2EF77</accession>
<sequence length="107" mass="11486">MPSSCPNYKQSGHMDKGCSGANKANVRKQVWKMKKIVVGPENVTSIPAVGESSKVLEIIQDGQEQPPDVQVIEQDIVQEGAPAGAPTGDPKAVEFLSLQDSIQQKWG</sequence>
<feature type="compositionally biased region" description="Polar residues" evidence="1">
    <location>
        <begin position="1"/>
        <end position="10"/>
    </location>
</feature>
<evidence type="ECO:0000313" key="3">
    <source>
        <dbReference type="Proteomes" id="UP001472677"/>
    </source>
</evidence>
<keyword evidence="3" id="KW-1185">Reference proteome</keyword>